<dbReference type="RefSeq" id="WP_220781345.1">
    <property type="nucleotide sequence ID" value="NZ_BPEY01000039.1"/>
</dbReference>
<feature type="domain" description="Zona occludens toxin N-terminal" evidence="3">
    <location>
        <begin position="2"/>
        <end position="255"/>
    </location>
</feature>
<dbReference type="Gene3D" id="3.40.50.300">
    <property type="entry name" value="P-loop containing nucleotide triphosphate hydrolases"/>
    <property type="match status" value="1"/>
</dbReference>
<dbReference type="Proteomes" id="UP000887104">
    <property type="component" value="Unassembled WGS sequence"/>
</dbReference>
<gene>
    <name evidence="4" type="ORF">TUM4438_23350</name>
    <name evidence="5" type="ORF">TUM4438_23430</name>
</gene>
<evidence type="ECO:0000313" key="6">
    <source>
        <dbReference type="Proteomes" id="UP000887104"/>
    </source>
</evidence>
<keyword evidence="2" id="KW-0472">Membrane</keyword>
<dbReference type="EMBL" id="BPEY01000039">
    <property type="protein sequence ID" value="GIU46755.1"/>
    <property type="molecule type" value="Genomic_DNA"/>
</dbReference>
<proteinExistence type="predicted"/>
<accession>A0ABQ4PGS2</accession>
<reference evidence="5" key="1">
    <citation type="submission" date="2021-05" db="EMBL/GenBank/DDBJ databases">
        <title>Molecular characterization for Shewanella algae harboring chromosomal blaOXA-55-like strains isolated from clinical and environment sample.</title>
        <authorList>
            <person name="Ohama Y."/>
            <person name="Aoki K."/>
            <person name="Harada S."/>
            <person name="Moriya K."/>
            <person name="Ishii Y."/>
            <person name="Tateda K."/>
        </authorList>
    </citation>
    <scope>NUCLEOTIDE SEQUENCE</scope>
    <source>
        <strain evidence="5">JCM 11563</strain>
    </source>
</reference>
<organism evidence="5 6">
    <name type="scientific">Shewanella sairae</name>
    <dbReference type="NCBI Taxonomy" id="190310"/>
    <lineage>
        <taxon>Bacteria</taxon>
        <taxon>Pseudomonadati</taxon>
        <taxon>Pseudomonadota</taxon>
        <taxon>Gammaproteobacteria</taxon>
        <taxon>Alteromonadales</taxon>
        <taxon>Shewanellaceae</taxon>
        <taxon>Shewanella</taxon>
    </lineage>
</organism>
<evidence type="ECO:0000259" key="3">
    <source>
        <dbReference type="Pfam" id="PF05707"/>
    </source>
</evidence>
<feature type="region of interest" description="Disordered" evidence="1">
    <location>
        <begin position="131"/>
        <end position="150"/>
    </location>
</feature>
<keyword evidence="6" id="KW-1185">Reference proteome</keyword>
<sequence length="466" mass="52188">MAVSFRHGGNGSYKSAYAVWFEILPSLRAGRLVVTNIEGLKSLESIEKLLGEKFPPSAKLIRIFSRSVAGVELWQNWFCWMPIGALIVIDECQDLYTKKVGFNMEKMPFKPIENFLDDLPPDFKSYFDSRWQPQDPTKFDDSDVDDTGRTQLDDQNRLLYPFNFYGAFMRHRKYQWDIVMLTPDWTAIDTSLRGCAQNAYGHRSTDTFFRKRRPRIFSHLPNTTSTKPSKADAASVTSIKIPIEVFALYKSTGTGGFNSSNADLTILKQPKLWAAFVILFIAVCYIAYGVFNVFFSDDKDPLNEAVKTVEQVKTGSAVIEPVELDVQQVSAAVSEGSNLLDTGNAYSQVNTGSIHPVNAFAHHFPNLNGSSSIYISAVNKVVSGVMSRTEYLFRFDADSSSQYLSSDALERIGYRFESIDDCVVMVTFGEASQFVMCAPFVDGFDSSRNVELSNAPMTTFDAFTSS</sequence>
<keyword evidence="2" id="KW-1133">Transmembrane helix</keyword>
<evidence type="ECO:0000256" key="2">
    <source>
        <dbReference type="SAM" id="Phobius"/>
    </source>
</evidence>
<dbReference type="Pfam" id="PF05707">
    <property type="entry name" value="Zot"/>
    <property type="match status" value="1"/>
</dbReference>
<dbReference type="InterPro" id="IPR008900">
    <property type="entry name" value="Zot_N"/>
</dbReference>
<protein>
    <submittedName>
        <fullName evidence="5">Toxin</fullName>
    </submittedName>
</protein>
<feature type="compositionally biased region" description="Basic and acidic residues" evidence="1">
    <location>
        <begin position="137"/>
        <end position="150"/>
    </location>
</feature>
<dbReference type="InterPro" id="IPR027417">
    <property type="entry name" value="P-loop_NTPase"/>
</dbReference>
<evidence type="ECO:0000313" key="5">
    <source>
        <dbReference type="EMBL" id="GIU46755.1"/>
    </source>
</evidence>
<dbReference type="EMBL" id="BPEY01000039">
    <property type="protein sequence ID" value="GIU46738.1"/>
    <property type="molecule type" value="Genomic_DNA"/>
</dbReference>
<comment type="caution">
    <text evidence="5">The sequence shown here is derived from an EMBL/GenBank/DDBJ whole genome shotgun (WGS) entry which is preliminary data.</text>
</comment>
<evidence type="ECO:0000313" key="4">
    <source>
        <dbReference type="EMBL" id="GIU46738.1"/>
    </source>
</evidence>
<name>A0ABQ4PGS2_9GAMM</name>
<feature type="transmembrane region" description="Helical" evidence="2">
    <location>
        <begin position="272"/>
        <end position="295"/>
    </location>
</feature>
<keyword evidence="2" id="KW-0812">Transmembrane</keyword>
<evidence type="ECO:0000256" key="1">
    <source>
        <dbReference type="SAM" id="MobiDB-lite"/>
    </source>
</evidence>